<protein>
    <recommendedName>
        <fullName evidence="2">CRISPR system Cms protein Csm4</fullName>
    </recommendedName>
</protein>
<dbReference type="EMBL" id="LWMU01000076">
    <property type="protein sequence ID" value="KZX12089.1"/>
    <property type="molecule type" value="Genomic_DNA"/>
</dbReference>
<dbReference type="Pfam" id="PF17953">
    <property type="entry name" value="Csm4_C"/>
    <property type="match status" value="1"/>
</dbReference>
<dbReference type="RefSeq" id="WP_063720413.1">
    <property type="nucleotide sequence ID" value="NZ_CAJVUI010000010.1"/>
</dbReference>
<dbReference type="OrthoDB" id="86293at2157"/>
<keyword evidence="3" id="KW-0694">RNA-binding</keyword>
<dbReference type="Proteomes" id="UP000077428">
    <property type="component" value="Unassembled WGS sequence"/>
</dbReference>
<evidence type="ECO:0000256" key="2">
    <source>
        <dbReference type="ARBA" id="ARBA00016109"/>
    </source>
</evidence>
<dbReference type="PATRIC" id="fig|66851.6.peg.1435"/>
<dbReference type="NCBIfam" id="TIGR01903">
    <property type="entry name" value="cas5_csm4"/>
    <property type="match status" value="1"/>
</dbReference>
<evidence type="ECO:0000256" key="3">
    <source>
        <dbReference type="ARBA" id="ARBA00022884"/>
    </source>
</evidence>
<accession>A0A166AJ16</accession>
<keyword evidence="8" id="KW-1185">Reference proteome</keyword>
<dbReference type="STRING" id="66851.MBORA_13180"/>
<evidence type="ECO:0000313" key="7">
    <source>
        <dbReference type="EMBL" id="KZX12089.1"/>
    </source>
</evidence>
<feature type="domain" description="CRISPR type III-associated protein" evidence="5">
    <location>
        <begin position="12"/>
        <end position="209"/>
    </location>
</feature>
<gene>
    <name evidence="7" type="ORF">MBORA_13180</name>
</gene>
<dbReference type="GO" id="GO:0051607">
    <property type="term" value="P:defense response to virus"/>
    <property type="evidence" value="ECO:0007669"/>
    <property type="project" value="UniProtKB-KW"/>
</dbReference>
<dbReference type="InterPro" id="IPR040932">
    <property type="entry name" value="Csm4_C"/>
</dbReference>
<proteinExistence type="inferred from homology"/>
<dbReference type="InterPro" id="IPR005510">
    <property type="entry name" value="Csm4"/>
</dbReference>
<name>A0A166AJ16_METOA</name>
<sequence length="312" mass="35604">MLVYIKPLSMFPKLHSDTLFGALTSAINELFPDKIDEMISEFKNSNPPFLISSTFPFIDINGDKKRFLPKIILNTDFGEVKNVNLIKEYKKVDYLEEEIFLDIINGKLSEVDILNNFDNYHKLGNLLMKKDYDMEIISKKNILPNNSVNRLTNETEAIFYSEGLEFGNLALFFFVEILNDEYDNIIKSAIKFLKDRGFGKDISTGKGQFDYELEDIALNNLHGNTGDKFITLSRFIPTGDDLGKIIADANYEIGSKRGRDKSGEIRKQVRFFKEGSTFRNSKEIYGQIVDSGKIASAIEYGYAFALKYNEGV</sequence>
<reference evidence="8" key="1">
    <citation type="journal article" date="2016" name="Genome Announc.">
        <title>Draft Genome Sequences of Methanobrevibacter curvatus DSM11111, Methanobrevibacter cuticularis DSM11139, Methanobrevibacter filiformis DSM11501, and Methanobrevibacter oralis DSM7256.</title>
        <authorList>
            <person name="Poehlein A."/>
            <person name="Seedorf H."/>
        </authorList>
    </citation>
    <scope>NUCLEOTIDE SEQUENCE [LARGE SCALE GENOMIC DNA]</scope>
    <source>
        <strain evidence="8">DSM 7256 / JCM 30027 / ZR</strain>
    </source>
</reference>
<comment type="similarity">
    <text evidence="1">Belongs to the CRISPR-associated Csm4 family.</text>
</comment>
<evidence type="ECO:0000256" key="1">
    <source>
        <dbReference type="ARBA" id="ARBA00005772"/>
    </source>
</evidence>
<dbReference type="AlphaFoldDB" id="A0A166AJ16"/>
<comment type="caution">
    <text evidence="7">The sequence shown here is derived from an EMBL/GenBank/DDBJ whole genome shotgun (WGS) entry which is preliminary data.</text>
</comment>
<keyword evidence="4" id="KW-0051">Antiviral defense</keyword>
<dbReference type="InterPro" id="IPR005537">
    <property type="entry name" value="RAMP_III_fam"/>
</dbReference>
<evidence type="ECO:0000313" key="8">
    <source>
        <dbReference type="Proteomes" id="UP000077428"/>
    </source>
</evidence>
<dbReference type="GO" id="GO:0003723">
    <property type="term" value="F:RNA binding"/>
    <property type="evidence" value="ECO:0007669"/>
    <property type="project" value="UniProtKB-KW"/>
</dbReference>
<dbReference type="Pfam" id="PF03787">
    <property type="entry name" value="RAMPs"/>
    <property type="match status" value="1"/>
</dbReference>
<evidence type="ECO:0000259" key="5">
    <source>
        <dbReference type="Pfam" id="PF03787"/>
    </source>
</evidence>
<evidence type="ECO:0000259" key="6">
    <source>
        <dbReference type="Pfam" id="PF17953"/>
    </source>
</evidence>
<evidence type="ECO:0000256" key="4">
    <source>
        <dbReference type="ARBA" id="ARBA00023118"/>
    </source>
</evidence>
<organism evidence="7 8">
    <name type="scientific">Methanobrevibacter oralis</name>
    <dbReference type="NCBI Taxonomy" id="66851"/>
    <lineage>
        <taxon>Archaea</taxon>
        <taxon>Methanobacteriati</taxon>
        <taxon>Methanobacteriota</taxon>
        <taxon>Methanomada group</taxon>
        <taxon>Methanobacteria</taxon>
        <taxon>Methanobacteriales</taxon>
        <taxon>Methanobacteriaceae</taxon>
        <taxon>Methanobrevibacter</taxon>
    </lineage>
</organism>
<feature type="domain" description="Csm4 C-terminal" evidence="6">
    <location>
        <begin position="225"/>
        <end position="306"/>
    </location>
</feature>